<organism evidence="8">
    <name type="scientific">uncultured bacterium</name>
    <name type="common">gcode 4</name>
    <dbReference type="NCBI Taxonomy" id="1234023"/>
    <lineage>
        <taxon>Bacteria</taxon>
        <taxon>environmental samples</taxon>
    </lineage>
</organism>
<accession>K1YI64</accession>
<dbReference type="InterPro" id="IPR032816">
    <property type="entry name" value="VTT_dom"/>
</dbReference>
<evidence type="ECO:0000313" key="8">
    <source>
        <dbReference type="EMBL" id="EKD25049.1"/>
    </source>
</evidence>
<keyword evidence="4 6" id="KW-1133">Transmembrane helix</keyword>
<name>K1YI64_9BACT</name>
<dbReference type="AlphaFoldDB" id="K1YI64"/>
<evidence type="ECO:0000256" key="1">
    <source>
        <dbReference type="ARBA" id="ARBA00004651"/>
    </source>
</evidence>
<dbReference type="PANTHER" id="PTHR42709:SF6">
    <property type="entry name" value="UNDECAPRENYL PHOSPHATE TRANSPORTER A"/>
    <property type="match status" value="1"/>
</dbReference>
<evidence type="ECO:0000256" key="6">
    <source>
        <dbReference type="SAM" id="Phobius"/>
    </source>
</evidence>
<dbReference type="PANTHER" id="PTHR42709">
    <property type="entry name" value="ALKALINE PHOSPHATASE LIKE PROTEIN"/>
    <property type="match status" value="1"/>
</dbReference>
<dbReference type="GO" id="GO:0005886">
    <property type="term" value="C:plasma membrane"/>
    <property type="evidence" value="ECO:0007669"/>
    <property type="project" value="UniProtKB-SubCell"/>
</dbReference>
<evidence type="ECO:0000256" key="4">
    <source>
        <dbReference type="ARBA" id="ARBA00022989"/>
    </source>
</evidence>
<evidence type="ECO:0000256" key="5">
    <source>
        <dbReference type="ARBA" id="ARBA00023136"/>
    </source>
</evidence>
<keyword evidence="2" id="KW-1003">Cell membrane</keyword>
<reference evidence="8" key="1">
    <citation type="journal article" date="2012" name="Science">
        <title>Fermentation, hydrogen, and sulfur metabolism in multiple uncultivated bacterial phyla.</title>
        <authorList>
            <person name="Wrighton K.C."/>
            <person name="Thomas B.C."/>
            <person name="Sharon I."/>
            <person name="Miller C.S."/>
            <person name="Castelle C.J."/>
            <person name="VerBerkmoes N.C."/>
            <person name="Wilkins M.J."/>
            <person name="Hettich R.L."/>
            <person name="Lipton M.S."/>
            <person name="Williams K.H."/>
            <person name="Long P.E."/>
            <person name="Banfield J.F."/>
        </authorList>
    </citation>
    <scope>NUCLEOTIDE SEQUENCE [LARGE SCALE GENOMIC DNA]</scope>
</reference>
<comment type="subcellular location">
    <subcellularLocation>
        <location evidence="1">Cell membrane</location>
        <topology evidence="1">Multi-pass membrane protein</topology>
    </subcellularLocation>
</comment>
<feature type="transmembrane region" description="Helical" evidence="6">
    <location>
        <begin position="176"/>
        <end position="195"/>
    </location>
</feature>
<feature type="transmembrane region" description="Helical" evidence="6">
    <location>
        <begin position="7"/>
        <end position="26"/>
    </location>
</feature>
<feature type="domain" description="VTT" evidence="7">
    <location>
        <begin position="36"/>
        <end position="162"/>
    </location>
</feature>
<evidence type="ECO:0000259" key="7">
    <source>
        <dbReference type="Pfam" id="PF09335"/>
    </source>
</evidence>
<protein>
    <recommendedName>
        <fullName evidence="7">VTT domain-containing protein</fullName>
    </recommendedName>
</protein>
<evidence type="ECO:0000256" key="3">
    <source>
        <dbReference type="ARBA" id="ARBA00022692"/>
    </source>
</evidence>
<feature type="transmembrane region" description="Helical" evidence="6">
    <location>
        <begin position="59"/>
        <end position="80"/>
    </location>
</feature>
<dbReference type="Pfam" id="PF09335">
    <property type="entry name" value="VTT_dom"/>
    <property type="match status" value="1"/>
</dbReference>
<sequence>MWITEFLATYITAFIHQTWYITVFIWMIMESMIFPIPSEAIMPFAGFLVATKQFSLHRVIIISTLGSIIGSLLSYAIGYYGGKPFIRKFWKYFLLDEEELEATEHFFKKRWHITIFISRFIPVVRHLISLPAGMGKMNLTEFVIYTTIGAGLRNTFLTLVGKYLKNNRELVMKYSSAVDIGVLAILAGIFVRFVYRQLKKRYKNKHK</sequence>
<dbReference type="EMBL" id="AMFJ01036134">
    <property type="protein sequence ID" value="EKD25049.1"/>
    <property type="molecule type" value="Genomic_DNA"/>
</dbReference>
<keyword evidence="3 6" id="KW-0812">Transmembrane</keyword>
<gene>
    <name evidence="8" type="ORF">ACD_80C00127G0001</name>
</gene>
<dbReference type="InterPro" id="IPR051311">
    <property type="entry name" value="DedA_domain"/>
</dbReference>
<evidence type="ECO:0000256" key="2">
    <source>
        <dbReference type="ARBA" id="ARBA00022475"/>
    </source>
</evidence>
<comment type="caution">
    <text evidence="8">The sequence shown here is derived from an EMBL/GenBank/DDBJ whole genome shotgun (WGS) entry which is preliminary data.</text>
</comment>
<proteinExistence type="predicted"/>
<feature type="transmembrane region" description="Helical" evidence="6">
    <location>
        <begin position="142"/>
        <end position="164"/>
    </location>
</feature>
<keyword evidence="5 6" id="KW-0472">Membrane</keyword>